<reference evidence="6 7" key="1">
    <citation type="submission" date="2010-08" db="EMBL/GenBank/DDBJ databases">
        <title>The draft genome of Desulfovibrio fructosovorans JJ.</title>
        <authorList>
            <consortium name="US DOE Joint Genome Institute (JGI-PGF)"/>
            <person name="Lucas S."/>
            <person name="Copeland A."/>
            <person name="Lapidus A."/>
            <person name="Cheng J.-F."/>
            <person name="Bruce D."/>
            <person name="Goodwin L."/>
            <person name="Pitluck S."/>
            <person name="Land M.L."/>
            <person name="Hauser L."/>
            <person name="Chang Y.-J."/>
            <person name="Jeffries C."/>
            <person name="Wall J.D."/>
            <person name="Stahl D.A."/>
            <person name="Arkin A.P."/>
            <person name="Dehal P."/>
            <person name="Stolyar S.M."/>
            <person name="Hazen T.C."/>
            <person name="Woyke T.J."/>
        </authorList>
    </citation>
    <scope>NUCLEOTIDE SEQUENCE [LARGE SCALE GENOMIC DNA]</scope>
    <source>
        <strain evidence="6 7">JJ</strain>
    </source>
</reference>
<dbReference type="NCBIfam" id="TIGR02419">
    <property type="entry name" value="C4_traR_proteo"/>
    <property type="match status" value="1"/>
</dbReference>
<dbReference type="Proteomes" id="UP000006250">
    <property type="component" value="Unassembled WGS sequence"/>
</dbReference>
<dbReference type="RefSeq" id="WP_005989994.1">
    <property type="nucleotide sequence ID" value="NZ_AECZ01000001.1"/>
</dbReference>
<evidence type="ECO:0000256" key="4">
    <source>
        <dbReference type="PROSITE-ProRule" id="PRU00510"/>
    </source>
</evidence>
<dbReference type="SUPFAM" id="SSF57716">
    <property type="entry name" value="Glucocorticoid receptor-like (DNA-binding domain)"/>
    <property type="match status" value="1"/>
</dbReference>
<organism evidence="6 7">
    <name type="scientific">Solidesulfovibrio fructosivorans JJ]</name>
    <dbReference type="NCBI Taxonomy" id="596151"/>
    <lineage>
        <taxon>Bacteria</taxon>
        <taxon>Pseudomonadati</taxon>
        <taxon>Thermodesulfobacteriota</taxon>
        <taxon>Desulfovibrionia</taxon>
        <taxon>Desulfovibrionales</taxon>
        <taxon>Desulfovibrionaceae</taxon>
        <taxon>Solidesulfovibrio</taxon>
    </lineage>
</organism>
<dbReference type="AlphaFoldDB" id="E1JR08"/>
<gene>
    <name evidence="6" type="ORF">DesfrDRAFT_0057</name>
</gene>
<dbReference type="InterPro" id="IPR000962">
    <property type="entry name" value="Znf_DskA_TraR"/>
</dbReference>
<accession>E1JR08</accession>
<proteinExistence type="predicted"/>
<dbReference type="GO" id="GO:0008270">
    <property type="term" value="F:zinc ion binding"/>
    <property type="evidence" value="ECO:0007669"/>
    <property type="project" value="UniProtKB-KW"/>
</dbReference>
<keyword evidence="1" id="KW-0479">Metal-binding</keyword>
<feature type="domain" description="Zinc finger DksA/TraR C4-type" evidence="5">
    <location>
        <begin position="40"/>
        <end position="69"/>
    </location>
</feature>
<evidence type="ECO:0000256" key="2">
    <source>
        <dbReference type="ARBA" id="ARBA00022771"/>
    </source>
</evidence>
<evidence type="ECO:0000313" key="7">
    <source>
        <dbReference type="Proteomes" id="UP000006250"/>
    </source>
</evidence>
<evidence type="ECO:0000259" key="5">
    <source>
        <dbReference type="Pfam" id="PF01258"/>
    </source>
</evidence>
<evidence type="ECO:0000256" key="3">
    <source>
        <dbReference type="ARBA" id="ARBA00022833"/>
    </source>
</evidence>
<dbReference type="Pfam" id="PF01258">
    <property type="entry name" value="zf-dskA_traR"/>
    <property type="match status" value="1"/>
</dbReference>
<evidence type="ECO:0000313" key="6">
    <source>
        <dbReference type="EMBL" id="EFL53009.1"/>
    </source>
</evidence>
<comment type="caution">
    <text evidence="6">The sequence shown here is derived from an EMBL/GenBank/DDBJ whole genome shotgun (WGS) entry which is preliminary data.</text>
</comment>
<name>E1JR08_SOLFR</name>
<evidence type="ECO:0000256" key="1">
    <source>
        <dbReference type="ARBA" id="ARBA00022723"/>
    </source>
</evidence>
<feature type="zinc finger region" description="dksA C4-type" evidence="4">
    <location>
        <begin position="40"/>
        <end position="64"/>
    </location>
</feature>
<sequence length="73" mass="7594">MDYADHAQDAETVHRAAALSLAGGNAAAGDQIRENGVIVCRDCGEPIPGARLRILPTACRCVACQEAVEAVQC</sequence>
<dbReference type="Gene3D" id="1.20.120.910">
    <property type="entry name" value="DksA, coiled-coil domain"/>
    <property type="match status" value="1"/>
</dbReference>
<keyword evidence="7" id="KW-1185">Reference proteome</keyword>
<keyword evidence="2" id="KW-0863">Zinc-finger</keyword>
<dbReference type="OrthoDB" id="962301at2"/>
<dbReference type="InterPro" id="IPR012783">
    <property type="entry name" value="Znf_C4_TraR"/>
</dbReference>
<dbReference type="STRING" id="596151.DesfrDRAFT_0057"/>
<dbReference type="EMBL" id="AECZ01000001">
    <property type="protein sequence ID" value="EFL53009.1"/>
    <property type="molecule type" value="Genomic_DNA"/>
</dbReference>
<protein>
    <submittedName>
        <fullName evidence="6">Transcriptional regulator, TraR/DksA family</fullName>
    </submittedName>
</protein>
<keyword evidence="3" id="KW-0862">Zinc</keyword>
<dbReference type="PROSITE" id="PS51128">
    <property type="entry name" value="ZF_DKSA_2"/>
    <property type="match status" value="1"/>
</dbReference>